<evidence type="ECO:0000313" key="2">
    <source>
        <dbReference type="Proteomes" id="UP001589647"/>
    </source>
</evidence>
<dbReference type="Proteomes" id="UP001589647">
    <property type="component" value="Unassembled WGS sequence"/>
</dbReference>
<dbReference type="RefSeq" id="WP_229823870.1">
    <property type="nucleotide sequence ID" value="NZ_BMRC01000004.1"/>
</dbReference>
<organism evidence="1 2">
    <name type="scientific">Nonomuraea spiralis</name>
    <dbReference type="NCBI Taxonomy" id="46182"/>
    <lineage>
        <taxon>Bacteria</taxon>
        <taxon>Bacillati</taxon>
        <taxon>Actinomycetota</taxon>
        <taxon>Actinomycetes</taxon>
        <taxon>Streptosporangiales</taxon>
        <taxon>Streptosporangiaceae</taxon>
        <taxon>Nonomuraea</taxon>
    </lineage>
</organism>
<dbReference type="EMBL" id="JBHMEI010000006">
    <property type="protein sequence ID" value="MFB9202113.1"/>
    <property type="molecule type" value="Genomic_DNA"/>
</dbReference>
<gene>
    <name evidence="1" type="ORF">ACFFV7_13020</name>
</gene>
<protein>
    <submittedName>
        <fullName evidence="1">Uncharacterized protein</fullName>
    </submittedName>
</protein>
<dbReference type="Gene3D" id="2.40.50.140">
    <property type="entry name" value="Nucleic acid-binding proteins"/>
    <property type="match status" value="1"/>
</dbReference>
<sequence length="74" mass="7672">MEASGGSAVVGKQGRVTGKIGPGLVGEVMVPVRGGVEAFYAHPSVPDEEFGLGTIVVVVEYFPPRTVYVARALI</sequence>
<comment type="caution">
    <text evidence="1">The sequence shown here is derived from an EMBL/GenBank/DDBJ whole genome shotgun (WGS) entry which is preliminary data.</text>
</comment>
<proteinExistence type="predicted"/>
<evidence type="ECO:0000313" key="1">
    <source>
        <dbReference type="EMBL" id="MFB9202113.1"/>
    </source>
</evidence>
<accession>A0ABV5IDE2</accession>
<dbReference type="InterPro" id="IPR012340">
    <property type="entry name" value="NA-bd_OB-fold"/>
</dbReference>
<reference evidence="1 2" key="1">
    <citation type="submission" date="2024-09" db="EMBL/GenBank/DDBJ databases">
        <authorList>
            <person name="Sun Q."/>
            <person name="Mori K."/>
        </authorList>
    </citation>
    <scope>NUCLEOTIDE SEQUENCE [LARGE SCALE GENOMIC DNA]</scope>
    <source>
        <strain evidence="1 2">CCM 3426</strain>
    </source>
</reference>
<keyword evidence="2" id="KW-1185">Reference proteome</keyword>
<name>A0ABV5IDE2_9ACTN</name>